<dbReference type="AlphaFoldDB" id="A0A064CKU7"/>
<evidence type="ECO:0000313" key="2">
    <source>
        <dbReference type="Proteomes" id="UP000022835"/>
    </source>
</evidence>
<accession>A0A064CKU7</accession>
<protein>
    <submittedName>
        <fullName evidence="1">Uncharacterized protein</fullName>
    </submittedName>
</protein>
<gene>
    <name evidence="1" type="ORF">Y900_019065</name>
</gene>
<name>A0A064CKU7_9MYCO</name>
<organism evidence="1 2">
    <name type="scientific">Mycolicibacterium aromaticivorans JS19b1 = JCM 16368</name>
    <dbReference type="NCBI Taxonomy" id="1440774"/>
    <lineage>
        <taxon>Bacteria</taxon>
        <taxon>Bacillati</taxon>
        <taxon>Actinomycetota</taxon>
        <taxon>Actinomycetes</taxon>
        <taxon>Mycobacteriales</taxon>
        <taxon>Mycobacteriaceae</taxon>
        <taxon>Mycolicibacterium</taxon>
    </lineage>
</organism>
<comment type="caution">
    <text evidence="1">The sequence shown here is derived from an EMBL/GenBank/DDBJ whole genome shotgun (WGS) entry which is preliminary data.</text>
</comment>
<dbReference type="RefSeq" id="WP_237752593.1">
    <property type="nucleotide sequence ID" value="NZ_JALN02000001.1"/>
</dbReference>
<proteinExistence type="predicted"/>
<reference evidence="1" key="1">
    <citation type="submission" date="2014-05" db="EMBL/GenBank/DDBJ databases">
        <title>Genome sequence of Mycobacterium aromaticivorans strain JS19b1T (= DSM 45407T).</title>
        <authorList>
            <person name="Kwak Y."/>
            <person name="Park G.-S."/>
            <person name="Li Q.X."/>
            <person name="Lee S.-E."/>
            <person name="Shin J.-H."/>
        </authorList>
    </citation>
    <scope>NUCLEOTIDE SEQUENCE [LARGE SCALE GENOMIC DNA]</scope>
    <source>
        <strain evidence="1">JS19b1</strain>
    </source>
</reference>
<keyword evidence="2" id="KW-1185">Reference proteome</keyword>
<dbReference type="Proteomes" id="UP000022835">
    <property type="component" value="Unassembled WGS sequence"/>
</dbReference>
<dbReference type="STRING" id="1440774.Y900_019065"/>
<evidence type="ECO:0000313" key="1">
    <source>
        <dbReference type="EMBL" id="KDF00976.1"/>
    </source>
</evidence>
<dbReference type="EMBL" id="JALN02000001">
    <property type="protein sequence ID" value="KDF00976.1"/>
    <property type="molecule type" value="Genomic_DNA"/>
</dbReference>
<sequence>MAASRAMTAVDAQMFWMSAVVPSDQLVLYAFDGSPESPQTAVDELRRRAQACDELRMRVVDSGRWRYPRWCRGDVGADQFVLHDTGGVDWQECLDTAARFRGDPLDLHRMTWRANIFPQVMGVPGCRGVGSVVVMQTGHAFADGTRGTLLGGALLGRRRPVPAPAPARRGFLPARGVAAARAYRQLVRDTEAGRVPPAAPGAPLLSINQRPRTTPVLRALVLERDQLTKPTVTVGALVMIAEALGGYLAARGEDISALTAEVTMAGQQGSGGHNNFRNVGIRLHPEVDRARRAELIAAELAAQRLRGEHPALRASAAASAAVPAALLRWGVRQFDPEARSATVTGNTVVSSVNRGPADLSFGGCPVLLAAGWSGLSPMMSLTHGVHGLGDTIALSVHADPDNVDVDDYLDRLRVSFGR</sequence>
<dbReference type="eggNOG" id="COG1020">
    <property type="taxonomic scope" value="Bacteria"/>
</dbReference>